<gene>
    <name evidence="3" type="ORF">E4K62_11815</name>
</gene>
<dbReference type="Proteomes" id="UP000295748">
    <property type="component" value="Chromosome"/>
</dbReference>
<keyword evidence="2" id="KW-1133">Transmembrane helix</keyword>
<organism evidence="3 4">
    <name type="scientific">Microbacterium wangchenii</name>
    <dbReference type="NCBI Taxonomy" id="2541726"/>
    <lineage>
        <taxon>Bacteria</taxon>
        <taxon>Bacillati</taxon>
        <taxon>Actinomycetota</taxon>
        <taxon>Actinomycetes</taxon>
        <taxon>Micrococcales</taxon>
        <taxon>Microbacteriaceae</taxon>
        <taxon>Microbacterium</taxon>
    </lineage>
</organism>
<proteinExistence type="predicted"/>
<feature type="compositionally biased region" description="Basic and acidic residues" evidence="1">
    <location>
        <begin position="75"/>
        <end position="84"/>
    </location>
</feature>
<protein>
    <submittedName>
        <fullName evidence="3">Uncharacterized protein</fullName>
    </submittedName>
</protein>
<reference evidence="3 4" key="1">
    <citation type="submission" date="2019-03" db="EMBL/GenBank/DDBJ databases">
        <authorList>
            <person name="Dong K."/>
        </authorList>
    </citation>
    <scope>NUCLEOTIDE SEQUENCE [LARGE SCALE GENOMIC DNA]</scope>
    <source>
        <strain evidence="4">dk512</strain>
    </source>
</reference>
<evidence type="ECO:0000256" key="1">
    <source>
        <dbReference type="SAM" id="MobiDB-lite"/>
    </source>
</evidence>
<keyword evidence="2" id="KW-0812">Transmembrane</keyword>
<evidence type="ECO:0000313" key="4">
    <source>
        <dbReference type="Proteomes" id="UP000295748"/>
    </source>
</evidence>
<feature type="transmembrane region" description="Helical" evidence="2">
    <location>
        <begin position="12"/>
        <end position="32"/>
    </location>
</feature>
<feature type="region of interest" description="Disordered" evidence="1">
    <location>
        <begin position="53"/>
        <end position="84"/>
    </location>
</feature>
<keyword evidence="2" id="KW-0472">Membrane</keyword>
<accession>A0ABX5SVL5</accession>
<name>A0ABX5SVL5_9MICO</name>
<evidence type="ECO:0000313" key="3">
    <source>
        <dbReference type="EMBL" id="QBR89305.1"/>
    </source>
</evidence>
<dbReference type="EMBL" id="CP038266">
    <property type="protein sequence ID" value="QBR89305.1"/>
    <property type="molecule type" value="Genomic_DNA"/>
</dbReference>
<dbReference type="RefSeq" id="WP_135067666.1">
    <property type="nucleotide sequence ID" value="NZ_CP038266.1"/>
</dbReference>
<keyword evidence="4" id="KW-1185">Reference proteome</keyword>
<sequence>MTWPDFWSTTFPAYLGALGSIAASAVAVAAFVRDIRTRAGLREVAGAATSTIEVPRAGGSPASDGGPTVWPVRGRSGDDPGDDPRLELTVRGGQGVLRNLGAETVSVIGVHVPSGGKTLTFSAALPAGVGPGEDLGFTLRDQLAGPAVTALLVEWTDAAGTTRVSRFYA</sequence>
<evidence type="ECO:0000256" key="2">
    <source>
        <dbReference type="SAM" id="Phobius"/>
    </source>
</evidence>